<reference evidence="2 3" key="1">
    <citation type="journal article" date="2019" name="Environ. Microbiol.">
        <title>Species interactions and distinct microbial communities in high Arctic permafrost affected cryosols are associated with the CH4 and CO2 gas fluxes.</title>
        <authorList>
            <person name="Altshuler I."/>
            <person name="Hamel J."/>
            <person name="Turney S."/>
            <person name="Magnuson E."/>
            <person name="Levesque R."/>
            <person name="Greer C."/>
            <person name="Whyte L.G."/>
        </authorList>
    </citation>
    <scope>NUCLEOTIDE SEQUENCE [LARGE SCALE GENOMIC DNA]</scope>
    <source>
        <strain evidence="2 3">E6.1</strain>
    </source>
</reference>
<sequence length="138" mass="15296">MTEAVAWKRGLPGWRCVRSIGLVAFGFAFAGGAAARDESDGFTLVVATAMSRMMADMDIKPSGDPDRDFVAMMVPHHQGAIDMAVAELRFGKDERLKRIAQEIVVEQRQEIDAMRLVRNEPAYLQTAPRGSHRSPLEH</sequence>
<dbReference type="Gene3D" id="1.20.1260.10">
    <property type="match status" value="1"/>
</dbReference>
<feature type="domain" description="DUF305" evidence="1">
    <location>
        <begin position="48"/>
        <end position="115"/>
    </location>
</feature>
<dbReference type="EMBL" id="RCZC01000003">
    <property type="protein sequence ID" value="TPG53048.1"/>
    <property type="molecule type" value="Genomic_DNA"/>
</dbReference>
<protein>
    <submittedName>
        <fullName evidence="2">DUF305 domain-containing protein</fullName>
    </submittedName>
</protein>
<name>A0A502FU20_9SPHN</name>
<dbReference type="InterPro" id="IPR012347">
    <property type="entry name" value="Ferritin-like"/>
</dbReference>
<proteinExistence type="predicted"/>
<organism evidence="2 3">
    <name type="scientific">Sphingomonas glacialis</name>
    <dbReference type="NCBI Taxonomy" id="658225"/>
    <lineage>
        <taxon>Bacteria</taxon>
        <taxon>Pseudomonadati</taxon>
        <taxon>Pseudomonadota</taxon>
        <taxon>Alphaproteobacteria</taxon>
        <taxon>Sphingomonadales</taxon>
        <taxon>Sphingomonadaceae</taxon>
        <taxon>Sphingomonas</taxon>
    </lineage>
</organism>
<evidence type="ECO:0000313" key="2">
    <source>
        <dbReference type="EMBL" id="TPG53048.1"/>
    </source>
</evidence>
<dbReference type="PANTHER" id="PTHR36933">
    <property type="entry name" value="SLL0788 PROTEIN"/>
    <property type="match status" value="1"/>
</dbReference>
<evidence type="ECO:0000259" key="1">
    <source>
        <dbReference type="Pfam" id="PF03713"/>
    </source>
</evidence>
<dbReference type="OrthoDB" id="517560at2"/>
<evidence type="ECO:0000313" key="3">
    <source>
        <dbReference type="Proteomes" id="UP000319931"/>
    </source>
</evidence>
<dbReference type="Proteomes" id="UP000319931">
    <property type="component" value="Unassembled WGS sequence"/>
</dbReference>
<keyword evidence="3" id="KW-1185">Reference proteome</keyword>
<dbReference type="Pfam" id="PF03713">
    <property type="entry name" value="DUF305"/>
    <property type="match status" value="1"/>
</dbReference>
<comment type="caution">
    <text evidence="2">The sequence shown here is derived from an EMBL/GenBank/DDBJ whole genome shotgun (WGS) entry which is preliminary data.</text>
</comment>
<dbReference type="AlphaFoldDB" id="A0A502FU20"/>
<accession>A0A502FU20</accession>
<dbReference type="PANTHER" id="PTHR36933:SF1">
    <property type="entry name" value="SLL0788 PROTEIN"/>
    <property type="match status" value="1"/>
</dbReference>
<gene>
    <name evidence="2" type="ORF">EAH76_12050</name>
</gene>
<dbReference type="InterPro" id="IPR005183">
    <property type="entry name" value="DUF305_CopM-like"/>
</dbReference>
<dbReference type="RefSeq" id="WP_140850535.1">
    <property type="nucleotide sequence ID" value="NZ_RCZC01000003.1"/>
</dbReference>